<organism evidence="3 4">
    <name type="scientific">Shimia abyssi</name>
    <dbReference type="NCBI Taxonomy" id="1662395"/>
    <lineage>
        <taxon>Bacteria</taxon>
        <taxon>Pseudomonadati</taxon>
        <taxon>Pseudomonadota</taxon>
        <taxon>Alphaproteobacteria</taxon>
        <taxon>Rhodobacterales</taxon>
        <taxon>Roseobacteraceae</taxon>
    </lineage>
</organism>
<comment type="caution">
    <text evidence="3">The sequence shown here is derived from an EMBL/GenBank/DDBJ whole genome shotgun (WGS) entry which is preliminary data.</text>
</comment>
<dbReference type="InterPro" id="IPR011006">
    <property type="entry name" value="CheY-like_superfamily"/>
</dbReference>
<dbReference type="GO" id="GO:0000160">
    <property type="term" value="P:phosphorelay signal transduction system"/>
    <property type="evidence" value="ECO:0007669"/>
    <property type="project" value="InterPro"/>
</dbReference>
<keyword evidence="1" id="KW-0597">Phosphoprotein</keyword>
<dbReference type="Gene3D" id="3.40.50.2300">
    <property type="match status" value="1"/>
</dbReference>
<accession>A0A2P8F7Z3</accession>
<dbReference type="OrthoDB" id="7874292at2"/>
<evidence type="ECO:0000259" key="2">
    <source>
        <dbReference type="PROSITE" id="PS50110"/>
    </source>
</evidence>
<gene>
    <name evidence="3" type="ORF">CLV88_11450</name>
</gene>
<evidence type="ECO:0000313" key="4">
    <source>
        <dbReference type="Proteomes" id="UP000240418"/>
    </source>
</evidence>
<dbReference type="PROSITE" id="PS50110">
    <property type="entry name" value="RESPONSE_REGULATORY"/>
    <property type="match status" value="1"/>
</dbReference>
<feature type="domain" description="Response regulatory" evidence="2">
    <location>
        <begin position="2"/>
        <end position="117"/>
    </location>
</feature>
<dbReference type="EMBL" id="PYGJ01000014">
    <property type="protein sequence ID" value="PSL17838.1"/>
    <property type="molecule type" value="Genomic_DNA"/>
</dbReference>
<evidence type="ECO:0000256" key="1">
    <source>
        <dbReference type="PROSITE-ProRule" id="PRU00169"/>
    </source>
</evidence>
<proteinExistence type="predicted"/>
<reference evidence="3 4" key="1">
    <citation type="submission" date="2018-03" db="EMBL/GenBank/DDBJ databases">
        <title>Genomic Encyclopedia of Archaeal and Bacterial Type Strains, Phase II (KMG-II): from individual species to whole genera.</title>
        <authorList>
            <person name="Goeker M."/>
        </authorList>
    </citation>
    <scope>NUCLEOTIDE SEQUENCE [LARGE SCALE GENOMIC DNA]</scope>
    <source>
        <strain evidence="3 4">DSM 100673</strain>
    </source>
</reference>
<keyword evidence="4" id="KW-1185">Reference proteome</keyword>
<dbReference type="SUPFAM" id="SSF52172">
    <property type="entry name" value="CheY-like"/>
    <property type="match status" value="1"/>
</dbReference>
<evidence type="ECO:0000313" key="3">
    <source>
        <dbReference type="EMBL" id="PSL17838.1"/>
    </source>
</evidence>
<sequence>MRALIVENQAELGGLWQRHMQRLGVDADLVLSEADALAALEAADYNVMVLDLVLEKGAALALSDYASYRHPSVKVIFVTNTGFFSDGSIFNHCANACAFVPTGTPPDDLAAMVEHYGTG</sequence>
<protein>
    <submittedName>
        <fullName evidence="3">Response regulator receiver domain-containing protein</fullName>
    </submittedName>
</protein>
<name>A0A2P8F7Z3_9RHOB</name>
<feature type="modified residue" description="4-aspartylphosphate" evidence="1">
    <location>
        <position position="51"/>
    </location>
</feature>
<dbReference type="InterPro" id="IPR001789">
    <property type="entry name" value="Sig_transdc_resp-reg_receiver"/>
</dbReference>
<dbReference type="Proteomes" id="UP000240418">
    <property type="component" value="Unassembled WGS sequence"/>
</dbReference>
<dbReference type="AlphaFoldDB" id="A0A2P8F7Z3"/>